<keyword evidence="2" id="KW-0812">Transmembrane</keyword>
<evidence type="ECO:0000256" key="1">
    <source>
        <dbReference type="PIRSR" id="PIRSR016521-1"/>
    </source>
</evidence>
<keyword evidence="2" id="KW-0472">Membrane</keyword>
<dbReference type="InterPro" id="IPR016662">
    <property type="entry name" value="Acyl-CoA_thioEstase_long-chain"/>
</dbReference>
<evidence type="ECO:0000256" key="2">
    <source>
        <dbReference type="SAM" id="Phobius"/>
    </source>
</evidence>
<proteinExistence type="predicted"/>
<evidence type="ECO:0000313" key="5">
    <source>
        <dbReference type="Proteomes" id="UP000319040"/>
    </source>
</evidence>
<dbReference type="OrthoDB" id="9808398at2"/>
<feature type="active site" description="Charge relay system" evidence="1">
    <location>
        <position position="270"/>
    </location>
</feature>
<dbReference type="InterPro" id="IPR029058">
    <property type="entry name" value="AB_hydrolase_fold"/>
</dbReference>
<keyword evidence="5" id="KW-1185">Reference proteome</keyword>
<dbReference type="Gene3D" id="3.40.50.1820">
    <property type="entry name" value="alpha/beta hydrolase"/>
    <property type="match status" value="1"/>
</dbReference>
<gene>
    <name evidence="4" type="ORF">SAMN06265379_10192</name>
</gene>
<dbReference type="PANTHER" id="PTHR10824">
    <property type="entry name" value="ACYL-COENZYME A THIOESTERASE-RELATED"/>
    <property type="match status" value="1"/>
</dbReference>
<reference evidence="4 5" key="1">
    <citation type="submission" date="2017-05" db="EMBL/GenBank/DDBJ databases">
        <authorList>
            <person name="Varghese N."/>
            <person name="Submissions S."/>
        </authorList>
    </citation>
    <scope>NUCLEOTIDE SEQUENCE [LARGE SCALE GENOMIC DNA]</scope>
    <source>
        <strain evidence="4 5">DSM 27040</strain>
    </source>
</reference>
<dbReference type="GO" id="GO:0006637">
    <property type="term" value="P:acyl-CoA metabolic process"/>
    <property type="evidence" value="ECO:0007669"/>
    <property type="project" value="InterPro"/>
</dbReference>
<feature type="domain" description="BAAT/Acyl-CoA thioester hydrolase C-terminal" evidence="3">
    <location>
        <begin position="99"/>
        <end position="322"/>
    </location>
</feature>
<feature type="active site" description="Charge relay system" evidence="1">
    <location>
        <position position="128"/>
    </location>
</feature>
<accession>A0A521AES2</accession>
<dbReference type="GO" id="GO:0047617">
    <property type="term" value="F:fatty acyl-CoA hydrolase activity"/>
    <property type="evidence" value="ECO:0007669"/>
    <property type="project" value="TreeGrafter"/>
</dbReference>
<dbReference type="PANTHER" id="PTHR10824:SF4">
    <property type="entry name" value="ACYL-COENZYME A THIOESTERASE 1-LIKE"/>
    <property type="match status" value="1"/>
</dbReference>
<dbReference type="RefSeq" id="WP_142531513.1">
    <property type="nucleotide sequence ID" value="NZ_FXTB01000001.1"/>
</dbReference>
<dbReference type="Pfam" id="PF08840">
    <property type="entry name" value="BAAT_C"/>
    <property type="match status" value="1"/>
</dbReference>
<feature type="active site" description="Charge relay system" evidence="1">
    <location>
        <position position="235"/>
    </location>
</feature>
<dbReference type="GO" id="GO:0006631">
    <property type="term" value="P:fatty acid metabolic process"/>
    <property type="evidence" value="ECO:0007669"/>
    <property type="project" value="TreeGrafter"/>
</dbReference>
<dbReference type="Proteomes" id="UP000319040">
    <property type="component" value="Unassembled WGS sequence"/>
</dbReference>
<evidence type="ECO:0000313" key="4">
    <source>
        <dbReference type="EMBL" id="SMO33279.1"/>
    </source>
</evidence>
<name>A0A521AES2_SACCC</name>
<evidence type="ECO:0000259" key="3">
    <source>
        <dbReference type="Pfam" id="PF08840"/>
    </source>
</evidence>
<protein>
    <submittedName>
        <fullName evidence="4">BAAT / Acyl-CoA thioester hydrolase C terminal</fullName>
    </submittedName>
</protein>
<dbReference type="AlphaFoldDB" id="A0A521AES2"/>
<keyword evidence="4" id="KW-0378">Hydrolase</keyword>
<dbReference type="PIRSF" id="PIRSF016521">
    <property type="entry name" value="Acyl-CoA_hydro"/>
    <property type="match status" value="1"/>
</dbReference>
<dbReference type="EMBL" id="FXTB01000001">
    <property type="protein sequence ID" value="SMO33279.1"/>
    <property type="molecule type" value="Genomic_DNA"/>
</dbReference>
<dbReference type="InterPro" id="IPR014940">
    <property type="entry name" value="BAAT_C"/>
</dbReference>
<dbReference type="SUPFAM" id="SSF53474">
    <property type="entry name" value="alpha/beta-Hydrolases"/>
    <property type="match status" value="1"/>
</dbReference>
<sequence>MIKYRKYIAGIGILSILLVGYFITDRILFDGIKPRGILNKGFQANYFAEDSAERTVCIVLVGGGAWGDYWGQLFAQSGYVGLSLPYTGREGLPRLPEEIDLEYFENAIKWLKLQAEVKPDKIVVMGASRNAELALVIASTYPELVSGVIAYAPSSVAWSNTVLPYSSDEIKSSWRHSGSDIPYVPMNKISGNPSNRIELIDYWKSGLAKTDDVSRAAIRVENINGPILLLSGKDDMVWPSALMADSIEKRIKDSNYPFTFENIQYENAGHLISSNPDVASTVRTGKINIAGKNYEFEYGGTIEGDQKARLNAKKKVLDYIRKL</sequence>
<keyword evidence="2" id="KW-1133">Transmembrane helix</keyword>
<feature type="transmembrane region" description="Helical" evidence="2">
    <location>
        <begin position="7"/>
        <end position="24"/>
    </location>
</feature>
<organism evidence="4 5">
    <name type="scientific">Saccharicrinis carchari</name>
    <dbReference type="NCBI Taxonomy" id="1168039"/>
    <lineage>
        <taxon>Bacteria</taxon>
        <taxon>Pseudomonadati</taxon>
        <taxon>Bacteroidota</taxon>
        <taxon>Bacteroidia</taxon>
        <taxon>Marinilabiliales</taxon>
        <taxon>Marinilabiliaceae</taxon>
        <taxon>Saccharicrinis</taxon>
    </lineage>
</organism>